<organism evidence="7 8">
    <name type="scientific">Candidatus Roizmanbacteria bacterium RIFCSPLOWO2_01_FULL_37_16</name>
    <dbReference type="NCBI Taxonomy" id="1802058"/>
    <lineage>
        <taxon>Bacteria</taxon>
        <taxon>Candidatus Roizmaniibacteriota</taxon>
    </lineage>
</organism>
<evidence type="ECO:0008006" key="9">
    <source>
        <dbReference type="Google" id="ProtNLM"/>
    </source>
</evidence>
<comment type="caution">
    <text evidence="7">The sequence shown here is derived from an EMBL/GenBank/DDBJ whole genome shotgun (WGS) entry which is preliminary data.</text>
</comment>
<keyword evidence="3" id="KW-0378">Hydrolase</keyword>
<dbReference type="InterPro" id="IPR006879">
    <property type="entry name" value="YdjC-like"/>
</dbReference>
<evidence type="ECO:0000256" key="6">
    <source>
        <dbReference type="SAM" id="Phobius"/>
    </source>
</evidence>
<dbReference type="GO" id="GO:0019213">
    <property type="term" value="F:deacetylase activity"/>
    <property type="evidence" value="ECO:0007669"/>
    <property type="project" value="TreeGrafter"/>
</dbReference>
<dbReference type="PANTHER" id="PTHR31609">
    <property type="entry name" value="YDJC DEACETYLASE FAMILY MEMBER"/>
    <property type="match status" value="1"/>
</dbReference>
<keyword evidence="6" id="KW-1133">Transmembrane helix</keyword>
<dbReference type="Proteomes" id="UP000178040">
    <property type="component" value="Unassembled WGS sequence"/>
</dbReference>
<dbReference type="GO" id="GO:0016787">
    <property type="term" value="F:hydrolase activity"/>
    <property type="evidence" value="ECO:0007669"/>
    <property type="project" value="UniProtKB-KW"/>
</dbReference>
<dbReference type="Gene3D" id="3.20.20.370">
    <property type="entry name" value="Glycoside hydrolase/deacetylase"/>
    <property type="match status" value="1"/>
</dbReference>
<feature type="transmembrane region" description="Helical" evidence="6">
    <location>
        <begin position="169"/>
        <end position="186"/>
    </location>
</feature>
<keyword evidence="2" id="KW-0479">Metal-binding</keyword>
<proteinExistence type="predicted"/>
<keyword evidence="6" id="KW-0472">Membrane</keyword>
<evidence type="ECO:0000256" key="4">
    <source>
        <dbReference type="ARBA" id="ARBA00022842"/>
    </source>
</evidence>
<reference evidence="7 8" key="1">
    <citation type="journal article" date="2016" name="Nat. Commun.">
        <title>Thousands of microbial genomes shed light on interconnected biogeochemical processes in an aquifer system.</title>
        <authorList>
            <person name="Anantharaman K."/>
            <person name="Brown C.T."/>
            <person name="Hug L.A."/>
            <person name="Sharon I."/>
            <person name="Castelle C.J."/>
            <person name="Probst A.J."/>
            <person name="Thomas B.C."/>
            <person name="Singh A."/>
            <person name="Wilkins M.J."/>
            <person name="Karaoz U."/>
            <person name="Brodie E.L."/>
            <person name="Williams K.H."/>
            <person name="Hubbard S.S."/>
            <person name="Banfield J.F."/>
        </authorList>
    </citation>
    <scope>NUCLEOTIDE SEQUENCE [LARGE SCALE GENOMIC DNA]</scope>
</reference>
<sequence length="244" mass="28098">MKLYSDDFGYNQEADYGIISLIKKGKLIGVSVLSTMVSTLSLRRLNRVLNGKNNFILGLHLNLIEGKPAQHFLKVNTLVGQNGLFFSLVFFLIKILLGKVDKSQLKSEVENQLDILRKKGLTVKIVDSHQHTHAFSPVAEIVDEVAREQNISYLRSFNSIKTYSLKAKFTYFFLKVLAFLSYFATYKKIGMPVTWRLKKKFDWTVMSWEGDSFDATSIKDNRAAFVIHPYLPYDTNRSYKNYIK</sequence>
<dbReference type="GO" id="GO:0005975">
    <property type="term" value="P:carbohydrate metabolic process"/>
    <property type="evidence" value="ECO:0007669"/>
    <property type="project" value="InterPro"/>
</dbReference>
<evidence type="ECO:0000256" key="2">
    <source>
        <dbReference type="ARBA" id="ARBA00022723"/>
    </source>
</evidence>
<dbReference type="GO" id="GO:0046872">
    <property type="term" value="F:metal ion binding"/>
    <property type="evidence" value="ECO:0007669"/>
    <property type="project" value="UniProtKB-KW"/>
</dbReference>
<accession>A0A1F7IJD6</accession>
<evidence type="ECO:0000256" key="3">
    <source>
        <dbReference type="ARBA" id="ARBA00022801"/>
    </source>
</evidence>
<gene>
    <name evidence="7" type="ORF">A3B40_01915</name>
</gene>
<dbReference type="AlphaFoldDB" id="A0A1F7IJD6"/>
<dbReference type="InterPro" id="IPR011330">
    <property type="entry name" value="Glyco_hydro/deAcase_b/a-brl"/>
</dbReference>
<dbReference type="SUPFAM" id="SSF88713">
    <property type="entry name" value="Glycoside hydrolase/deacetylase"/>
    <property type="match status" value="1"/>
</dbReference>
<evidence type="ECO:0000313" key="7">
    <source>
        <dbReference type="EMBL" id="OGK43460.1"/>
    </source>
</evidence>
<keyword evidence="4" id="KW-0460">Magnesium</keyword>
<evidence type="ECO:0000313" key="8">
    <source>
        <dbReference type="Proteomes" id="UP000178040"/>
    </source>
</evidence>
<dbReference type="Pfam" id="PF04794">
    <property type="entry name" value="YdjC"/>
    <property type="match status" value="1"/>
</dbReference>
<comment type="cofactor">
    <cofactor evidence="1">
        <name>Mg(2+)</name>
        <dbReference type="ChEBI" id="CHEBI:18420"/>
    </cofactor>
</comment>
<dbReference type="EMBL" id="MGAI01000050">
    <property type="protein sequence ID" value="OGK43460.1"/>
    <property type="molecule type" value="Genomic_DNA"/>
</dbReference>
<dbReference type="PANTHER" id="PTHR31609:SF1">
    <property type="entry name" value="CARBOHYDRATE DEACETYLASE"/>
    <property type="match status" value="1"/>
</dbReference>
<keyword evidence="5" id="KW-0119">Carbohydrate metabolism</keyword>
<protein>
    <recommendedName>
        <fullName evidence="9">NodB homology domain-containing protein</fullName>
    </recommendedName>
</protein>
<evidence type="ECO:0000256" key="5">
    <source>
        <dbReference type="ARBA" id="ARBA00023277"/>
    </source>
</evidence>
<evidence type="ECO:0000256" key="1">
    <source>
        <dbReference type="ARBA" id="ARBA00001946"/>
    </source>
</evidence>
<keyword evidence="6" id="KW-0812">Transmembrane</keyword>
<feature type="transmembrane region" description="Helical" evidence="6">
    <location>
        <begin position="78"/>
        <end position="97"/>
    </location>
</feature>
<name>A0A1F7IJD6_9BACT</name>